<dbReference type="EMBL" id="VKGK01000006">
    <property type="protein sequence ID" value="TRY14990.1"/>
    <property type="molecule type" value="Genomic_DNA"/>
</dbReference>
<dbReference type="InterPro" id="IPR007215">
    <property type="entry name" value="Sulphur_relay_TusB/DsrH"/>
</dbReference>
<dbReference type="AlphaFoldDB" id="A0A553JRB0"/>
<keyword evidence="1" id="KW-0808">Transferase</keyword>
<keyword evidence="2" id="KW-1185">Reference proteome</keyword>
<reference evidence="2" key="1">
    <citation type="submission" date="2019-07" db="EMBL/GenBank/DDBJ databases">
        <title>Shewanella sp. YLB-08 draft genomic sequence.</title>
        <authorList>
            <person name="Yu L."/>
        </authorList>
    </citation>
    <scope>NUCLEOTIDE SEQUENCE [LARGE SCALE GENOMIC DNA]</scope>
    <source>
        <strain evidence="2">JCM 20706</strain>
    </source>
</reference>
<dbReference type="GO" id="GO:1990228">
    <property type="term" value="C:sulfurtransferase complex"/>
    <property type="evidence" value="ECO:0007669"/>
    <property type="project" value="TreeGrafter"/>
</dbReference>
<proteinExistence type="predicted"/>
<dbReference type="SUPFAM" id="SSF75169">
    <property type="entry name" value="DsrEFH-like"/>
    <property type="match status" value="1"/>
</dbReference>
<comment type="caution">
    <text evidence="1">The sequence shown here is derived from an EMBL/GenBank/DDBJ whole genome shotgun (WGS) entry which is preliminary data.</text>
</comment>
<dbReference type="OrthoDB" id="9795117at2"/>
<sequence>MILHHIQTSPAQDNALATCLRYIDKQDTVLLSGNAVNALLLNTWQHELAQRRIFILEEDVKARGLTERLSQFNFINYEQFVQETLHHDKVISW</sequence>
<dbReference type="GO" id="GO:0002143">
    <property type="term" value="P:tRNA wobble position uridine thiolation"/>
    <property type="evidence" value="ECO:0007669"/>
    <property type="project" value="InterPro"/>
</dbReference>
<gene>
    <name evidence="1" type="primary">dsrH</name>
    <name evidence="1" type="ORF">FN961_06630</name>
</gene>
<name>A0A553JRB0_SHEHA</name>
<evidence type="ECO:0000313" key="1">
    <source>
        <dbReference type="EMBL" id="TRY14990.1"/>
    </source>
</evidence>
<dbReference type="Proteomes" id="UP000318126">
    <property type="component" value="Unassembled WGS sequence"/>
</dbReference>
<evidence type="ECO:0000313" key="2">
    <source>
        <dbReference type="Proteomes" id="UP000318126"/>
    </source>
</evidence>
<dbReference type="PANTHER" id="PTHR37526:SF1">
    <property type="entry name" value="PROTEIN TUSB"/>
    <property type="match status" value="1"/>
</dbReference>
<dbReference type="GO" id="GO:0016740">
    <property type="term" value="F:transferase activity"/>
    <property type="evidence" value="ECO:0007669"/>
    <property type="project" value="UniProtKB-KW"/>
</dbReference>
<dbReference type="PANTHER" id="PTHR37526">
    <property type="entry name" value="PROTEIN TUSB"/>
    <property type="match status" value="1"/>
</dbReference>
<protein>
    <submittedName>
        <fullName evidence="1">Sulfurtransferase complex subunit TusB</fullName>
    </submittedName>
</protein>
<organism evidence="1 2">
    <name type="scientific">Shewanella hanedai</name>
    <name type="common">Alteromonas hanedai</name>
    <dbReference type="NCBI Taxonomy" id="25"/>
    <lineage>
        <taxon>Bacteria</taxon>
        <taxon>Pseudomonadati</taxon>
        <taxon>Pseudomonadota</taxon>
        <taxon>Gammaproteobacteria</taxon>
        <taxon>Alteromonadales</taxon>
        <taxon>Shewanellaceae</taxon>
        <taxon>Shewanella</taxon>
    </lineage>
</organism>
<dbReference type="NCBIfam" id="TIGR03011">
    <property type="entry name" value="sulf_tusB_dsrH"/>
    <property type="match status" value="1"/>
</dbReference>
<dbReference type="Gene3D" id="3.40.1260.10">
    <property type="entry name" value="DsrEFH-like"/>
    <property type="match status" value="1"/>
</dbReference>
<accession>A0A553JRB0</accession>
<dbReference type="RefSeq" id="WP_143563778.1">
    <property type="nucleotide sequence ID" value="NZ_BMPL01000005.1"/>
</dbReference>
<dbReference type="InterPro" id="IPR027396">
    <property type="entry name" value="DsrEFH-like"/>
</dbReference>
<dbReference type="Pfam" id="PF04077">
    <property type="entry name" value="DsrH"/>
    <property type="match status" value="1"/>
</dbReference>